<evidence type="ECO:0000313" key="2">
    <source>
        <dbReference type="EMBL" id="GAF85234.1"/>
    </source>
</evidence>
<dbReference type="Gene3D" id="3.30.1540.10">
    <property type="entry name" value="formyl-coa transferase, domain 3"/>
    <property type="match status" value="1"/>
</dbReference>
<dbReference type="GO" id="GO:0008410">
    <property type="term" value="F:CoA-transferase activity"/>
    <property type="evidence" value="ECO:0007669"/>
    <property type="project" value="TreeGrafter"/>
</dbReference>
<protein>
    <submittedName>
        <fullName evidence="2">Uncharacterized protein</fullName>
    </submittedName>
</protein>
<dbReference type="PANTHER" id="PTHR48207:SF3">
    <property type="entry name" value="SUCCINATE--HYDROXYMETHYLGLUTARATE COA-TRANSFERASE"/>
    <property type="match status" value="1"/>
</dbReference>
<dbReference type="InterPro" id="IPR044855">
    <property type="entry name" value="CoA-Trfase_III_dom3_sf"/>
</dbReference>
<gene>
    <name evidence="2" type="ORF">S01H1_02230</name>
</gene>
<name>X0SW64_9ZZZZ</name>
<dbReference type="Pfam" id="PF02515">
    <property type="entry name" value="CoA_transf_3"/>
    <property type="match status" value="1"/>
</dbReference>
<dbReference type="InterPro" id="IPR023606">
    <property type="entry name" value="CoA-Trfase_III_dom_1_sf"/>
</dbReference>
<comment type="caution">
    <text evidence="2">The sequence shown here is derived from an EMBL/GenBank/DDBJ whole genome shotgun (WGS) entry which is preliminary data.</text>
</comment>
<evidence type="ECO:0000256" key="1">
    <source>
        <dbReference type="ARBA" id="ARBA00022679"/>
    </source>
</evidence>
<accession>X0SW64</accession>
<proteinExistence type="predicted"/>
<dbReference type="InterPro" id="IPR050483">
    <property type="entry name" value="CoA-transferase_III_domain"/>
</dbReference>
<reference evidence="2" key="1">
    <citation type="journal article" date="2014" name="Front. Microbiol.">
        <title>High frequency of phylogenetically diverse reductive dehalogenase-homologous genes in deep subseafloor sedimentary metagenomes.</title>
        <authorList>
            <person name="Kawai M."/>
            <person name="Futagami T."/>
            <person name="Toyoda A."/>
            <person name="Takaki Y."/>
            <person name="Nishi S."/>
            <person name="Hori S."/>
            <person name="Arai W."/>
            <person name="Tsubouchi T."/>
            <person name="Morono Y."/>
            <person name="Uchiyama I."/>
            <person name="Ito T."/>
            <person name="Fujiyama A."/>
            <person name="Inagaki F."/>
            <person name="Takami H."/>
        </authorList>
    </citation>
    <scope>NUCLEOTIDE SEQUENCE</scope>
    <source>
        <strain evidence="2">Expedition CK06-06</strain>
    </source>
</reference>
<keyword evidence="1" id="KW-0808">Transferase</keyword>
<dbReference type="SUPFAM" id="SSF89796">
    <property type="entry name" value="CoA-transferase family III (CaiB/BaiF)"/>
    <property type="match status" value="1"/>
</dbReference>
<dbReference type="Gene3D" id="3.40.50.10540">
    <property type="entry name" value="Crotonobetainyl-coa:carnitine coa-transferase, domain 1"/>
    <property type="match status" value="1"/>
</dbReference>
<dbReference type="InterPro" id="IPR003673">
    <property type="entry name" value="CoA-Trfase_fam_III"/>
</dbReference>
<dbReference type="EMBL" id="BARS01001051">
    <property type="protein sequence ID" value="GAF85234.1"/>
    <property type="molecule type" value="Genomic_DNA"/>
</dbReference>
<dbReference type="PANTHER" id="PTHR48207">
    <property type="entry name" value="SUCCINATE--HYDROXYMETHYLGLUTARATE COA-TRANSFERASE"/>
    <property type="match status" value="1"/>
</dbReference>
<organism evidence="2">
    <name type="scientific">marine sediment metagenome</name>
    <dbReference type="NCBI Taxonomy" id="412755"/>
    <lineage>
        <taxon>unclassified sequences</taxon>
        <taxon>metagenomes</taxon>
        <taxon>ecological metagenomes</taxon>
    </lineage>
</organism>
<dbReference type="AlphaFoldDB" id="X0SW64"/>
<sequence>MSLIFDDRFFTNDSRSTNYHQLKPIITEWSEKITVKEILNILQKVGVPVGEVNTVDKIVEDSNIKLREMIIELHHPKAGT</sequence>